<reference evidence="2" key="1">
    <citation type="submission" date="2015-10" db="EMBL/GenBank/DDBJ databases">
        <authorList>
            <person name="Crossman L.C."/>
        </authorList>
    </citation>
    <scope>NUCLEOTIDE SEQUENCE [LARGE SCALE GENOMIC DNA]</scope>
    <source>
        <strain evidence="2">20-2</strain>
    </source>
</reference>
<name>A0A0U5JYE6_LIMRT</name>
<organism evidence="1 2">
    <name type="scientific">Limosilactobacillus reuteri</name>
    <name type="common">Lactobacillus reuteri</name>
    <dbReference type="NCBI Taxonomy" id="1598"/>
    <lineage>
        <taxon>Bacteria</taxon>
        <taxon>Bacillati</taxon>
        <taxon>Bacillota</taxon>
        <taxon>Bacilli</taxon>
        <taxon>Lactobacillales</taxon>
        <taxon>Lactobacillaceae</taxon>
        <taxon>Limosilactobacillus</taxon>
    </lineage>
</organism>
<accession>A0A0U5JYE6</accession>
<dbReference type="AlphaFoldDB" id="A0A0U5JYE6"/>
<protein>
    <submittedName>
        <fullName evidence="1">Uncharacterized protein</fullName>
    </submittedName>
</protein>
<dbReference type="EMBL" id="LN887687">
    <property type="protein sequence ID" value="CUR42535.1"/>
    <property type="molecule type" value="Genomic_DNA"/>
</dbReference>
<evidence type="ECO:0000313" key="2">
    <source>
        <dbReference type="Proteomes" id="UP000235484"/>
    </source>
</evidence>
<dbReference type="RefSeq" id="WP_063164538.1">
    <property type="nucleotide sequence ID" value="NZ_CP014786.1"/>
</dbReference>
<dbReference type="OrthoDB" id="2304042at2"/>
<sequence>MAINTITKQKKIHSGLFSRKQKENGKDPLEHYRGEKLAYTPMMNLLAYKAITDDPEHFLALKEKEDGYADLLNIRGLGVGTMAQREANIVLDDFYHFLQAALSDVKFIICPFPVDTTEQKIYWGKRYNRTNIAISQETDPRRKHQLMTQLKYIHQTQRRNMLVENQLISEDFFLLLFGKTKTILRNNRNAAMNWGGSALFLEPLSKKRKEEVLTRINNLNTQR</sequence>
<dbReference type="Proteomes" id="UP000235484">
    <property type="component" value="Unassembled WGS sequence"/>
</dbReference>
<gene>
    <name evidence="1" type="ORF">LRLP16767_LR202_02182</name>
</gene>
<proteinExistence type="predicted"/>
<evidence type="ECO:0000313" key="1">
    <source>
        <dbReference type="EMBL" id="CUR42535.1"/>
    </source>
</evidence>